<dbReference type="GO" id="GO:0007131">
    <property type="term" value="P:reciprocal meiotic recombination"/>
    <property type="evidence" value="ECO:0007669"/>
    <property type="project" value="TreeGrafter"/>
</dbReference>
<evidence type="ECO:0000259" key="9">
    <source>
        <dbReference type="PROSITE" id="PS50162"/>
    </source>
</evidence>
<keyword evidence="6" id="KW-0539">Nucleus</keyword>
<dbReference type="OrthoDB" id="5957327at2759"/>
<keyword evidence="11" id="KW-1185">Reference proteome</keyword>
<evidence type="ECO:0000256" key="2">
    <source>
        <dbReference type="ARBA" id="ARBA00022741"/>
    </source>
</evidence>
<dbReference type="PANTHER" id="PTHR46239">
    <property type="entry name" value="DNA REPAIR PROTEIN RAD51 HOMOLOG 3 RAD51C"/>
    <property type="match status" value="1"/>
</dbReference>
<feature type="compositionally biased region" description="Low complexity" evidence="8">
    <location>
        <begin position="403"/>
        <end position="417"/>
    </location>
</feature>
<dbReference type="InterPro" id="IPR052093">
    <property type="entry name" value="HR_Repair_Mediator"/>
</dbReference>
<dbReference type="GO" id="GO:0005524">
    <property type="term" value="F:ATP binding"/>
    <property type="evidence" value="ECO:0007669"/>
    <property type="project" value="UniProtKB-KW"/>
</dbReference>
<keyword evidence="5" id="KW-0234">DNA repair</keyword>
<dbReference type="Pfam" id="PF08423">
    <property type="entry name" value="Rad51"/>
    <property type="match status" value="1"/>
</dbReference>
<dbReference type="GO" id="GO:0033063">
    <property type="term" value="C:Rad51B-Rad51C-Rad51D-XRCC2 complex"/>
    <property type="evidence" value="ECO:0007669"/>
    <property type="project" value="TreeGrafter"/>
</dbReference>
<protein>
    <recommendedName>
        <fullName evidence="7">DNA repair protein RAD51 homolog 3</fullName>
    </recommendedName>
</protein>
<dbReference type="Proteomes" id="UP000646827">
    <property type="component" value="Unassembled WGS sequence"/>
</dbReference>
<dbReference type="SUPFAM" id="SSF52540">
    <property type="entry name" value="P-loop containing nucleoside triphosphate hydrolases"/>
    <property type="match status" value="1"/>
</dbReference>
<evidence type="ECO:0000313" key="11">
    <source>
        <dbReference type="Proteomes" id="UP000646827"/>
    </source>
</evidence>
<feature type="compositionally biased region" description="Acidic residues" evidence="8">
    <location>
        <begin position="429"/>
        <end position="447"/>
    </location>
</feature>
<evidence type="ECO:0000313" key="10">
    <source>
        <dbReference type="EMBL" id="KAG2219673.1"/>
    </source>
</evidence>
<evidence type="ECO:0000256" key="3">
    <source>
        <dbReference type="ARBA" id="ARBA00022763"/>
    </source>
</evidence>
<dbReference type="InterPro" id="IPR013632">
    <property type="entry name" value="Rad51_C"/>
</dbReference>
<dbReference type="GO" id="GO:0033065">
    <property type="term" value="C:Rad51C-XRCC3 complex"/>
    <property type="evidence" value="ECO:0007669"/>
    <property type="project" value="TreeGrafter"/>
</dbReference>
<dbReference type="GO" id="GO:0005657">
    <property type="term" value="C:replication fork"/>
    <property type="evidence" value="ECO:0007669"/>
    <property type="project" value="TreeGrafter"/>
</dbReference>
<dbReference type="GO" id="GO:0000400">
    <property type="term" value="F:four-way junction DNA binding"/>
    <property type="evidence" value="ECO:0007669"/>
    <property type="project" value="TreeGrafter"/>
</dbReference>
<reference evidence="10 11" key="1">
    <citation type="submission" date="2020-12" db="EMBL/GenBank/DDBJ databases">
        <title>Metabolic potential, ecology and presence of endohyphal bacteria is reflected in genomic diversity of Mucoromycotina.</title>
        <authorList>
            <person name="Muszewska A."/>
            <person name="Okrasinska A."/>
            <person name="Steczkiewicz K."/>
            <person name="Drgas O."/>
            <person name="Orlowska M."/>
            <person name="Perlinska-Lenart U."/>
            <person name="Aleksandrzak-Piekarczyk T."/>
            <person name="Szatraj K."/>
            <person name="Zielenkiewicz U."/>
            <person name="Pilsyk S."/>
            <person name="Malc E."/>
            <person name="Mieczkowski P."/>
            <person name="Kruszewska J.S."/>
            <person name="Biernat P."/>
            <person name="Pawlowska J."/>
        </authorList>
    </citation>
    <scope>NUCLEOTIDE SEQUENCE [LARGE SCALE GENOMIC DNA]</scope>
    <source>
        <strain evidence="10 11">CBS 142.35</strain>
    </source>
</reference>
<feature type="compositionally biased region" description="Polar residues" evidence="8">
    <location>
        <begin position="346"/>
        <end position="368"/>
    </location>
</feature>
<evidence type="ECO:0000256" key="8">
    <source>
        <dbReference type="SAM" id="MobiDB-lite"/>
    </source>
</evidence>
<keyword evidence="4" id="KW-0067">ATP-binding</keyword>
<feature type="region of interest" description="Disordered" evidence="8">
    <location>
        <begin position="301"/>
        <end position="320"/>
    </location>
</feature>
<comment type="caution">
    <text evidence="10">The sequence shown here is derived from an EMBL/GenBank/DDBJ whole genome shotgun (WGS) entry which is preliminary data.</text>
</comment>
<feature type="compositionally biased region" description="Basic and acidic residues" evidence="8">
    <location>
        <begin position="419"/>
        <end position="428"/>
    </location>
</feature>
<keyword evidence="3" id="KW-0227">DNA damage</keyword>
<dbReference type="InterPro" id="IPR020588">
    <property type="entry name" value="RecA_ATP-bd"/>
</dbReference>
<feature type="domain" description="RecA family profile 1" evidence="9">
    <location>
        <begin position="114"/>
        <end position="229"/>
    </location>
</feature>
<organism evidence="10 11">
    <name type="scientific">Circinella minor</name>
    <dbReference type="NCBI Taxonomy" id="1195481"/>
    <lineage>
        <taxon>Eukaryota</taxon>
        <taxon>Fungi</taxon>
        <taxon>Fungi incertae sedis</taxon>
        <taxon>Mucoromycota</taxon>
        <taxon>Mucoromycotina</taxon>
        <taxon>Mucoromycetes</taxon>
        <taxon>Mucorales</taxon>
        <taxon>Lichtheimiaceae</taxon>
        <taxon>Circinella</taxon>
    </lineage>
</organism>
<dbReference type="PANTHER" id="PTHR46239:SF1">
    <property type="entry name" value="DNA REPAIR PROTEIN RAD51 HOMOLOG 3"/>
    <property type="match status" value="1"/>
</dbReference>
<keyword evidence="2" id="KW-0547">Nucleotide-binding</keyword>
<dbReference type="PROSITE" id="PS50162">
    <property type="entry name" value="RECA_2"/>
    <property type="match status" value="1"/>
</dbReference>
<feature type="region of interest" description="Disordered" evidence="8">
    <location>
        <begin position="346"/>
        <end position="456"/>
    </location>
</feature>
<dbReference type="InterPro" id="IPR027417">
    <property type="entry name" value="P-loop_NTPase"/>
</dbReference>
<evidence type="ECO:0000256" key="7">
    <source>
        <dbReference type="ARBA" id="ARBA00040674"/>
    </source>
</evidence>
<accession>A0A8H7S1G3</accession>
<name>A0A8H7S1G3_9FUNG</name>
<evidence type="ECO:0000256" key="5">
    <source>
        <dbReference type="ARBA" id="ARBA00023204"/>
    </source>
</evidence>
<dbReference type="GO" id="GO:0008821">
    <property type="term" value="F:crossover junction DNA endonuclease activity"/>
    <property type="evidence" value="ECO:0007669"/>
    <property type="project" value="TreeGrafter"/>
</dbReference>
<evidence type="ECO:0000256" key="1">
    <source>
        <dbReference type="ARBA" id="ARBA00004123"/>
    </source>
</evidence>
<evidence type="ECO:0000256" key="6">
    <source>
        <dbReference type="ARBA" id="ARBA00023242"/>
    </source>
</evidence>
<dbReference type="Gene3D" id="3.40.50.300">
    <property type="entry name" value="P-loop containing nucleotide triphosphate hydrolases"/>
    <property type="match status" value="2"/>
</dbReference>
<gene>
    <name evidence="10" type="ORF">INT45_011857</name>
</gene>
<dbReference type="EMBL" id="JAEPRB010000169">
    <property type="protein sequence ID" value="KAG2219673.1"/>
    <property type="molecule type" value="Genomic_DNA"/>
</dbReference>
<sequence>MERLLSDLITNATLRQKLEKSGYENVTDIKDVGVVQVTEGSDNSIPYIYRSIKKMLISSLLSLFFIFLNLELQLSKEEVQIILKLVHGVNTIQLLLGHILASQTAEDRIKADNQKTGISFSCKAFDELFDRYKGVPPSCITDFCGEPGSGKTQICMQLAVNAPECIYIDTEGSLFPGRLRQLAETISITNNKEESDKPLDVGTILKNIHVFRVCDHVQLIALIRQLSDILDELNQVVVTNHVKEDHLNTAVTPALGEDWGKRCANRFFLYRTRERRYARYYKSSLGTKDTTVHFKITNDGLKDTSKDEEQNHIIHDDESNSFKQFDQEEDLWEASHFTDQVISQIPSQENSQEQKQTNGQFISNNALSPSLHRLKRKRDKDEEEEQQQLSSSSRLVNINPSVTIASNSNTTTTIISNNHKREEQPAKYDEDDDDDEFGWGSEDEEDALFFAAYDSP</sequence>
<proteinExistence type="predicted"/>
<evidence type="ECO:0000256" key="4">
    <source>
        <dbReference type="ARBA" id="ARBA00022840"/>
    </source>
</evidence>
<dbReference type="GO" id="GO:0140664">
    <property type="term" value="F:ATP-dependent DNA damage sensor activity"/>
    <property type="evidence" value="ECO:0007669"/>
    <property type="project" value="InterPro"/>
</dbReference>
<comment type="subcellular location">
    <subcellularLocation>
        <location evidence="1">Nucleus</location>
    </subcellularLocation>
</comment>
<dbReference type="GO" id="GO:0000707">
    <property type="term" value="P:meiotic DNA recombinase assembly"/>
    <property type="evidence" value="ECO:0007669"/>
    <property type="project" value="TreeGrafter"/>
</dbReference>
<dbReference type="AlphaFoldDB" id="A0A8H7S1G3"/>